<feature type="region of interest" description="Disordered" evidence="1">
    <location>
        <begin position="46"/>
        <end position="68"/>
    </location>
</feature>
<feature type="domain" description="DUF2169" evidence="2">
    <location>
        <begin position="21"/>
        <end position="302"/>
    </location>
</feature>
<evidence type="ECO:0000256" key="1">
    <source>
        <dbReference type="SAM" id="MobiDB-lite"/>
    </source>
</evidence>
<name>A0A4P2QDV1_SORCE</name>
<reference evidence="3 4" key="1">
    <citation type="submission" date="2015-09" db="EMBL/GenBank/DDBJ databases">
        <title>Sorangium comparison.</title>
        <authorList>
            <person name="Zaburannyi N."/>
            <person name="Bunk B."/>
            <person name="Overmann J."/>
            <person name="Mueller R."/>
        </authorList>
    </citation>
    <scope>NUCLEOTIDE SEQUENCE [LARGE SCALE GENOMIC DNA]</scope>
    <source>
        <strain evidence="3 4">So ce836</strain>
    </source>
</reference>
<proteinExistence type="predicted"/>
<feature type="region of interest" description="Disordered" evidence="1">
    <location>
        <begin position="447"/>
        <end position="493"/>
    </location>
</feature>
<dbReference type="EMBL" id="CP012672">
    <property type="protein sequence ID" value="AUX27984.1"/>
    <property type="molecule type" value="Genomic_DNA"/>
</dbReference>
<dbReference type="RefSeq" id="WP_129572412.1">
    <property type="nucleotide sequence ID" value="NZ_CP012672.1"/>
</dbReference>
<evidence type="ECO:0000313" key="4">
    <source>
        <dbReference type="Proteomes" id="UP000295497"/>
    </source>
</evidence>
<feature type="region of interest" description="Disordered" evidence="1">
    <location>
        <begin position="320"/>
        <end position="418"/>
    </location>
</feature>
<dbReference type="Proteomes" id="UP000295497">
    <property type="component" value="Chromosome"/>
</dbReference>
<evidence type="ECO:0000313" key="3">
    <source>
        <dbReference type="EMBL" id="AUX27984.1"/>
    </source>
</evidence>
<sequence length="754" mass="80896">MNVVSLCPLPASGFVWQSQDGRTAQTVVVKATFVLVPGKSYLAAEQQAPNEEDKHWNDDPARSVVAPSDRVPYKPRADVVLVGHAYAPGKRPMRSMMVRVAVGDIDKSIEVWCDRAFRVRDGQLLEGQGFTKMPLCWERAAGGPDTSNPVGVRFDAPPDMYGRVTVPNLQPPGMHVVTPSDTFAPVCFAPIGRSWPGRTSWLGPLAGKFPQPGWEERPLPEGLDPVYFLAAPPDQQVEQIRPNEHIILENLSPDHARLVTNLPGVRPRAVAHRATGEHEEVALVADTLWIDTDRGLCTVVWRGRIGLRHPNEAGRITVTLEGDAGGRVSSDGAKPSPPEATDAAEKRGVEEDAEGTLQLGDKVSAAVAPVMPFQGGGEPRQAPAPPTSRPGDAALPFRPGGHPPHNAEPAAPPLAPPAVSPAPPPLVVLPPPAEPIARPATAAPWSRLEAGGRPSIGQSVVESMVGPSPGSRSPASPPAEPTPAAPAPAPAPRRGGREIVDLLWFSPAAMPRIRKHAAWKEILADVKPRADDEELDDDMPPGKRPSAKDRRDVLAILARGQPMRVEDLEQAMMEAVGEDGAFVPPLVLVAGELELPFDEVETLKALVAAASPLVMADKKLKETVEAIHDVFKMPWVQGATSVVEGLTGQLREALGQNRVVPARTIEAHAERALLEHRHFQKRLVMGQMRLRALLSSSGGHAKVPVYWPEAVGKELPGLQRMQVRMIAALGMRTEHQESAGIALRACALARRGAL</sequence>
<gene>
    <name evidence="3" type="ORF">SOCE836_000520</name>
</gene>
<evidence type="ECO:0000259" key="2">
    <source>
        <dbReference type="Pfam" id="PF09937"/>
    </source>
</evidence>
<feature type="compositionally biased region" description="Basic and acidic residues" evidence="1">
    <location>
        <begin position="51"/>
        <end position="61"/>
    </location>
</feature>
<dbReference type="InterPro" id="IPR018683">
    <property type="entry name" value="DUF2169"/>
</dbReference>
<feature type="compositionally biased region" description="Pro residues" evidence="1">
    <location>
        <begin position="475"/>
        <end position="491"/>
    </location>
</feature>
<protein>
    <recommendedName>
        <fullName evidence="2">DUF2169 domain-containing protein</fullName>
    </recommendedName>
</protein>
<dbReference type="Pfam" id="PF09937">
    <property type="entry name" value="DUF2169"/>
    <property type="match status" value="1"/>
</dbReference>
<dbReference type="AlphaFoldDB" id="A0A4P2QDV1"/>
<organism evidence="3 4">
    <name type="scientific">Sorangium cellulosum</name>
    <name type="common">Polyangium cellulosum</name>
    <dbReference type="NCBI Taxonomy" id="56"/>
    <lineage>
        <taxon>Bacteria</taxon>
        <taxon>Pseudomonadati</taxon>
        <taxon>Myxococcota</taxon>
        <taxon>Polyangia</taxon>
        <taxon>Polyangiales</taxon>
        <taxon>Polyangiaceae</taxon>
        <taxon>Sorangium</taxon>
    </lineage>
</organism>
<accession>A0A4P2QDV1</accession>
<feature type="compositionally biased region" description="Low complexity" evidence="1">
    <location>
        <begin position="399"/>
        <end position="409"/>
    </location>
</feature>